<dbReference type="PRINTS" id="PR00455">
    <property type="entry name" value="HTHTETR"/>
</dbReference>
<keyword evidence="2" id="KW-0805">Transcription regulation</keyword>
<keyword evidence="8" id="KW-1185">Reference proteome</keyword>
<dbReference type="PROSITE" id="PS01081">
    <property type="entry name" value="HTH_TETR_1"/>
    <property type="match status" value="1"/>
</dbReference>
<evidence type="ECO:0000256" key="1">
    <source>
        <dbReference type="ARBA" id="ARBA00022491"/>
    </source>
</evidence>
<dbReference type="Proteomes" id="UP000652013">
    <property type="component" value="Unassembled WGS sequence"/>
</dbReference>
<dbReference type="GO" id="GO:0000976">
    <property type="term" value="F:transcription cis-regulatory region binding"/>
    <property type="evidence" value="ECO:0007669"/>
    <property type="project" value="TreeGrafter"/>
</dbReference>
<gene>
    <name evidence="7" type="ORF">Sya03_01760</name>
</gene>
<evidence type="ECO:0000256" key="5">
    <source>
        <dbReference type="PROSITE-ProRule" id="PRU00335"/>
    </source>
</evidence>
<dbReference type="AlphaFoldDB" id="A0A8J4DGF0"/>
<keyword evidence="3 5" id="KW-0238">DNA-binding</keyword>
<dbReference type="PROSITE" id="PS50977">
    <property type="entry name" value="HTH_TETR_2"/>
    <property type="match status" value="1"/>
</dbReference>
<evidence type="ECO:0000256" key="2">
    <source>
        <dbReference type="ARBA" id="ARBA00023015"/>
    </source>
</evidence>
<dbReference type="InterPro" id="IPR001647">
    <property type="entry name" value="HTH_TetR"/>
</dbReference>
<name>A0A8J4DGF0_9ACTN</name>
<accession>A0A8J4DGF0</accession>
<evidence type="ECO:0000313" key="8">
    <source>
        <dbReference type="Proteomes" id="UP000652013"/>
    </source>
</evidence>
<dbReference type="InterPro" id="IPR039538">
    <property type="entry name" value="BetI_C"/>
</dbReference>
<proteinExistence type="predicted"/>
<evidence type="ECO:0000313" key="7">
    <source>
        <dbReference type="EMBL" id="GIJ00824.1"/>
    </source>
</evidence>
<evidence type="ECO:0000256" key="4">
    <source>
        <dbReference type="ARBA" id="ARBA00023163"/>
    </source>
</evidence>
<dbReference type="EMBL" id="BOOY01000001">
    <property type="protein sequence ID" value="GIJ00824.1"/>
    <property type="molecule type" value="Genomic_DNA"/>
</dbReference>
<reference evidence="7" key="1">
    <citation type="submission" date="2021-01" db="EMBL/GenBank/DDBJ databases">
        <title>Whole genome shotgun sequence of Spirilliplanes yamanashiensis NBRC 15828.</title>
        <authorList>
            <person name="Komaki H."/>
            <person name="Tamura T."/>
        </authorList>
    </citation>
    <scope>NUCLEOTIDE SEQUENCE</scope>
    <source>
        <strain evidence="7">NBRC 15828</strain>
    </source>
</reference>
<feature type="DNA-binding region" description="H-T-H motif" evidence="5">
    <location>
        <begin position="33"/>
        <end position="52"/>
    </location>
</feature>
<evidence type="ECO:0000256" key="3">
    <source>
        <dbReference type="ARBA" id="ARBA00023125"/>
    </source>
</evidence>
<dbReference type="PANTHER" id="PTHR30055">
    <property type="entry name" value="HTH-TYPE TRANSCRIPTIONAL REGULATOR RUTR"/>
    <property type="match status" value="1"/>
</dbReference>
<keyword evidence="1" id="KW-0678">Repressor</keyword>
<feature type="domain" description="HTH tetR-type" evidence="6">
    <location>
        <begin position="10"/>
        <end position="70"/>
    </location>
</feature>
<dbReference type="Gene3D" id="1.10.357.10">
    <property type="entry name" value="Tetracycline Repressor, domain 2"/>
    <property type="match status" value="1"/>
</dbReference>
<organism evidence="7 8">
    <name type="scientific">Spirilliplanes yamanashiensis</name>
    <dbReference type="NCBI Taxonomy" id="42233"/>
    <lineage>
        <taxon>Bacteria</taxon>
        <taxon>Bacillati</taxon>
        <taxon>Actinomycetota</taxon>
        <taxon>Actinomycetes</taxon>
        <taxon>Micromonosporales</taxon>
        <taxon>Micromonosporaceae</taxon>
        <taxon>Spirilliplanes</taxon>
    </lineage>
</organism>
<sequence length="197" mass="21015">MPRVSDEHLAARRRQILDAARRCFLAKGLHATSMQDLVREAGLSVGAVYRYFRSKEDIVSAIADEVVGSLDAALALDAARQPPTLAEAIEHVLRTVDKQLGPDGMFPIALQVWGESVTNPALGEIIAQRYATLRGRLHALAERAVATGELPPGTDPGATAAALLSLVPGYALQRTLTGTPDLETYVAGVRTLLSRPA</sequence>
<dbReference type="InterPro" id="IPR009057">
    <property type="entry name" value="Homeodomain-like_sf"/>
</dbReference>
<dbReference type="SUPFAM" id="SSF46689">
    <property type="entry name" value="Homeodomain-like"/>
    <property type="match status" value="1"/>
</dbReference>
<comment type="caution">
    <text evidence="7">The sequence shown here is derived from an EMBL/GenBank/DDBJ whole genome shotgun (WGS) entry which is preliminary data.</text>
</comment>
<dbReference type="Pfam" id="PF13977">
    <property type="entry name" value="TetR_C_6"/>
    <property type="match status" value="1"/>
</dbReference>
<dbReference type="InterPro" id="IPR050109">
    <property type="entry name" value="HTH-type_TetR-like_transc_reg"/>
</dbReference>
<dbReference type="GO" id="GO:0003700">
    <property type="term" value="F:DNA-binding transcription factor activity"/>
    <property type="evidence" value="ECO:0007669"/>
    <property type="project" value="TreeGrafter"/>
</dbReference>
<dbReference type="InterPro" id="IPR023772">
    <property type="entry name" value="DNA-bd_HTH_TetR-type_CS"/>
</dbReference>
<dbReference type="SUPFAM" id="SSF48498">
    <property type="entry name" value="Tetracyclin repressor-like, C-terminal domain"/>
    <property type="match status" value="1"/>
</dbReference>
<dbReference type="RefSeq" id="WP_203936147.1">
    <property type="nucleotide sequence ID" value="NZ_BAAAGJ010000024.1"/>
</dbReference>
<dbReference type="Pfam" id="PF00440">
    <property type="entry name" value="TetR_N"/>
    <property type="match status" value="1"/>
</dbReference>
<keyword evidence="4" id="KW-0804">Transcription</keyword>
<evidence type="ECO:0000259" key="6">
    <source>
        <dbReference type="PROSITE" id="PS50977"/>
    </source>
</evidence>
<protein>
    <submittedName>
        <fullName evidence="7">TetR family transcriptional regulator</fullName>
    </submittedName>
</protein>
<dbReference type="InterPro" id="IPR036271">
    <property type="entry name" value="Tet_transcr_reg_TetR-rel_C_sf"/>
</dbReference>
<dbReference type="PANTHER" id="PTHR30055:SF229">
    <property type="entry name" value="HTH-TYPE TRANSCRIPTIONAL REPRESSOR RV1474C"/>
    <property type="match status" value="1"/>
</dbReference>